<dbReference type="PROSITE" id="PS50240">
    <property type="entry name" value="TRYPSIN_DOM"/>
    <property type="match status" value="2"/>
</dbReference>
<proteinExistence type="inferred from homology"/>
<evidence type="ECO:0000313" key="12">
    <source>
        <dbReference type="EMBL" id="KOB76085.1"/>
    </source>
</evidence>
<feature type="domain" description="Peptidase S1" evidence="11">
    <location>
        <begin position="245"/>
        <end position="479"/>
    </location>
</feature>
<protein>
    <submittedName>
        <fullName evidence="12">Trypsin</fullName>
    </submittedName>
</protein>
<keyword evidence="2" id="KW-0800">Toxin</keyword>
<evidence type="ECO:0000256" key="10">
    <source>
        <dbReference type="ARBA" id="ARBA00084094"/>
    </source>
</evidence>
<evidence type="ECO:0000256" key="2">
    <source>
        <dbReference type="ARBA" id="ARBA00022656"/>
    </source>
</evidence>
<keyword evidence="7" id="KW-1199">Hemostasis impairing toxin</keyword>
<dbReference type="STRING" id="104452.A0A0L7LKX8"/>
<comment type="similarity">
    <text evidence="8">Belongs to the peptidase S1 family. CLIP subfamily.</text>
</comment>
<dbReference type="GO" id="GO:0090729">
    <property type="term" value="F:toxin activity"/>
    <property type="evidence" value="ECO:0007669"/>
    <property type="project" value="UniProtKB-KW"/>
</dbReference>
<keyword evidence="5" id="KW-0720">Serine protease</keyword>
<evidence type="ECO:0000256" key="6">
    <source>
        <dbReference type="ARBA" id="ARBA00023157"/>
    </source>
</evidence>
<keyword evidence="13" id="KW-1185">Reference proteome</keyword>
<evidence type="ECO:0000313" key="13">
    <source>
        <dbReference type="Proteomes" id="UP000037510"/>
    </source>
</evidence>
<dbReference type="PANTHER" id="PTHR24276:SF91">
    <property type="entry name" value="AT26814P-RELATED"/>
    <property type="match status" value="1"/>
</dbReference>
<dbReference type="AlphaFoldDB" id="A0A0L7LKX8"/>
<dbReference type="InterPro" id="IPR043504">
    <property type="entry name" value="Peptidase_S1_PA_chymotrypsin"/>
</dbReference>
<comment type="function">
    <text evidence="9">Fibrinolytic activity; shows preferential cleavage of Arg-Gly bonds in all three fibrinogen chains. Contact with the caterpillars causes severe bleeding, due the anticoagulant effect of the protein.</text>
</comment>
<dbReference type="SUPFAM" id="SSF50494">
    <property type="entry name" value="Trypsin-like serine proteases"/>
    <property type="match status" value="2"/>
</dbReference>
<dbReference type="InterPro" id="IPR001314">
    <property type="entry name" value="Peptidase_S1A"/>
</dbReference>
<evidence type="ECO:0000256" key="3">
    <source>
        <dbReference type="ARBA" id="ARBA00022670"/>
    </source>
</evidence>
<dbReference type="Proteomes" id="UP000037510">
    <property type="component" value="Unassembled WGS sequence"/>
</dbReference>
<dbReference type="FunFam" id="2.40.10.10:FF:000068">
    <property type="entry name" value="transmembrane protease serine 2"/>
    <property type="match status" value="2"/>
</dbReference>
<dbReference type="InterPro" id="IPR050430">
    <property type="entry name" value="Peptidase_S1"/>
</dbReference>
<dbReference type="FunFam" id="2.40.10.10:FF:000002">
    <property type="entry name" value="Transmembrane protease serine"/>
    <property type="match status" value="1"/>
</dbReference>
<feature type="domain" description="Peptidase S1" evidence="11">
    <location>
        <begin position="41"/>
        <end position="240"/>
    </location>
</feature>
<evidence type="ECO:0000256" key="4">
    <source>
        <dbReference type="ARBA" id="ARBA00022801"/>
    </source>
</evidence>
<comment type="caution">
    <text evidence="12">The sequence shown here is derived from an EMBL/GenBank/DDBJ whole genome shotgun (WGS) entry which is preliminary data.</text>
</comment>
<reference evidence="12 13" key="1">
    <citation type="journal article" date="2015" name="Genome Biol. Evol.">
        <title>The genome of winter moth (Operophtera brumata) provides a genomic perspective on sexual dimorphism and phenology.</title>
        <authorList>
            <person name="Derks M.F."/>
            <person name="Smit S."/>
            <person name="Salis L."/>
            <person name="Schijlen E."/>
            <person name="Bossers A."/>
            <person name="Mateman C."/>
            <person name="Pijl A.S."/>
            <person name="de Ridder D."/>
            <person name="Groenen M.A."/>
            <person name="Visser M.E."/>
            <person name="Megens H.J."/>
        </authorList>
    </citation>
    <scope>NUCLEOTIDE SEQUENCE [LARGE SCALE GENOMIC DNA]</scope>
    <source>
        <strain evidence="12">WM2013NL</strain>
        <tissue evidence="12">Head and thorax</tissue>
    </source>
</reference>
<dbReference type="InterPro" id="IPR009003">
    <property type="entry name" value="Peptidase_S1_PA"/>
</dbReference>
<dbReference type="CDD" id="cd00190">
    <property type="entry name" value="Tryp_SPc"/>
    <property type="match status" value="2"/>
</dbReference>
<evidence type="ECO:0000256" key="8">
    <source>
        <dbReference type="ARBA" id="ARBA00024195"/>
    </source>
</evidence>
<dbReference type="GO" id="GO:0004252">
    <property type="term" value="F:serine-type endopeptidase activity"/>
    <property type="evidence" value="ECO:0007669"/>
    <property type="project" value="InterPro"/>
</dbReference>
<dbReference type="PROSITE" id="PS00134">
    <property type="entry name" value="TRYPSIN_HIS"/>
    <property type="match status" value="1"/>
</dbReference>
<keyword evidence="4" id="KW-0378">Hydrolase</keyword>
<evidence type="ECO:0000256" key="9">
    <source>
        <dbReference type="ARBA" id="ARBA00055534"/>
    </source>
</evidence>
<gene>
    <name evidence="12" type="ORF">OBRU01_06346</name>
</gene>
<evidence type="ECO:0000256" key="1">
    <source>
        <dbReference type="ARBA" id="ARBA00004239"/>
    </source>
</evidence>
<dbReference type="PRINTS" id="PR00722">
    <property type="entry name" value="CHYMOTRYPSIN"/>
</dbReference>
<evidence type="ECO:0000256" key="7">
    <source>
        <dbReference type="ARBA" id="ARBA00023240"/>
    </source>
</evidence>
<dbReference type="Gene3D" id="2.40.10.10">
    <property type="entry name" value="Trypsin-like serine proteases"/>
    <property type="match status" value="2"/>
</dbReference>
<organism evidence="12 13">
    <name type="scientific">Operophtera brumata</name>
    <name type="common">Winter moth</name>
    <name type="synonym">Phalaena brumata</name>
    <dbReference type="NCBI Taxonomy" id="104452"/>
    <lineage>
        <taxon>Eukaryota</taxon>
        <taxon>Metazoa</taxon>
        <taxon>Ecdysozoa</taxon>
        <taxon>Arthropoda</taxon>
        <taxon>Hexapoda</taxon>
        <taxon>Insecta</taxon>
        <taxon>Pterygota</taxon>
        <taxon>Neoptera</taxon>
        <taxon>Endopterygota</taxon>
        <taxon>Lepidoptera</taxon>
        <taxon>Glossata</taxon>
        <taxon>Ditrysia</taxon>
        <taxon>Geometroidea</taxon>
        <taxon>Geometridae</taxon>
        <taxon>Larentiinae</taxon>
        <taxon>Operophtera</taxon>
    </lineage>
</organism>
<dbReference type="GO" id="GO:0005576">
    <property type="term" value="C:extracellular region"/>
    <property type="evidence" value="ECO:0007669"/>
    <property type="project" value="UniProtKB-SubCell"/>
</dbReference>
<sequence>MRAIFILTLCLAAVAEYVLLRGFCQMITYVLAAFPSNQQRIIDGSVTTIDNYPSTVSTCGGTLLNNRSILTAAHCTIGDATNRWRVRIGSTWANSGGVVHNLASIISHPSYNRQTLDSDLAVLHTATTIDLVDNAVQPAPIANYNVADNQIVWAVGWGATSDGGPASEQLRHVQVWAINQNICAQRYATVGETITANMLCAGVLYVNGHDQCQGDAGGPVYHYGTVVGICSWGRGCAVPSNRQRIVGGLPTTIDNYPSIVSLLYSWNYVLYVQTCAGTLINNWSILTAAHCTVGDATNRWRVRVGSTWANSGGVVHNLDSIIIHPSFNSRTLDNDIAVLHTATTIELVDNAVQPAPIPSADYYLGDNQVVWAAGWGASSAGGSGYEQLHHVHLFTINQNACAQRYATVGDTITANMLCTGVLDVGGQDQCQGDAGGPVHHYVGNVVGICSWGRGCGQAFFPGVNTRVSQYTAWILDNSEPPSGPGCCPRL</sequence>
<dbReference type="PANTHER" id="PTHR24276">
    <property type="entry name" value="POLYSERASE-RELATED"/>
    <property type="match status" value="1"/>
</dbReference>
<comment type="subcellular location">
    <subcellularLocation>
        <location evidence="1">Secreted</location>
        <location evidence="1">Extracellular space</location>
    </subcellularLocation>
</comment>
<keyword evidence="6" id="KW-1015">Disulfide bond</keyword>
<dbReference type="InterPro" id="IPR001254">
    <property type="entry name" value="Trypsin_dom"/>
</dbReference>
<accession>A0A0L7LKX8</accession>
<name>A0A0L7LKX8_OPEBR</name>
<keyword evidence="3" id="KW-0645">Protease</keyword>
<dbReference type="EMBL" id="JTDY01000728">
    <property type="protein sequence ID" value="KOB76085.1"/>
    <property type="molecule type" value="Genomic_DNA"/>
</dbReference>
<dbReference type="InterPro" id="IPR018114">
    <property type="entry name" value="TRYPSIN_HIS"/>
</dbReference>
<dbReference type="GO" id="GO:0006508">
    <property type="term" value="P:proteolysis"/>
    <property type="evidence" value="ECO:0007669"/>
    <property type="project" value="UniProtKB-KW"/>
</dbReference>
<dbReference type="Pfam" id="PF00089">
    <property type="entry name" value="Trypsin"/>
    <property type="match status" value="2"/>
</dbReference>
<evidence type="ECO:0000256" key="5">
    <source>
        <dbReference type="ARBA" id="ARBA00022825"/>
    </source>
</evidence>
<keyword evidence="10" id="KW-1205">Fibrinolytic toxin</keyword>
<dbReference type="SMART" id="SM00020">
    <property type="entry name" value="Tryp_SPc"/>
    <property type="match status" value="2"/>
</dbReference>
<evidence type="ECO:0000259" key="11">
    <source>
        <dbReference type="PROSITE" id="PS50240"/>
    </source>
</evidence>